<dbReference type="Gene3D" id="1.20.58.1000">
    <property type="entry name" value="Metal-sensitive repressor, helix protomer"/>
    <property type="match status" value="1"/>
</dbReference>
<accession>A0ABW4B9V8</accession>
<dbReference type="RefSeq" id="WP_125585922.1">
    <property type="nucleotide sequence ID" value="NZ_JBHTMO010000030.1"/>
</dbReference>
<gene>
    <name evidence="1" type="ORF">ACFQ3L_09410</name>
</gene>
<dbReference type="Proteomes" id="UP001597249">
    <property type="component" value="Unassembled WGS sequence"/>
</dbReference>
<dbReference type="Pfam" id="PF02583">
    <property type="entry name" value="Trns_repr_metal"/>
    <property type="match status" value="1"/>
</dbReference>
<keyword evidence="2" id="KW-1185">Reference proteome</keyword>
<proteinExistence type="predicted"/>
<dbReference type="PANTHER" id="PTHR33677:SF5">
    <property type="entry name" value="TRANSCRIPTIONAL REPRESSOR FRMR"/>
    <property type="match status" value="1"/>
</dbReference>
<comment type="caution">
    <text evidence="1">The sequence shown here is derived from an EMBL/GenBank/DDBJ whole genome shotgun (WGS) entry which is preliminary data.</text>
</comment>
<evidence type="ECO:0000313" key="1">
    <source>
        <dbReference type="EMBL" id="MFD1393782.1"/>
    </source>
</evidence>
<dbReference type="InterPro" id="IPR038390">
    <property type="entry name" value="Metal_Tscrpt_repr_sf"/>
</dbReference>
<reference evidence="2" key="1">
    <citation type="journal article" date="2019" name="Int. J. Syst. Evol. Microbiol.">
        <title>The Global Catalogue of Microorganisms (GCM) 10K type strain sequencing project: providing services to taxonomists for standard genome sequencing and annotation.</title>
        <authorList>
            <consortium name="The Broad Institute Genomics Platform"/>
            <consortium name="The Broad Institute Genome Sequencing Center for Infectious Disease"/>
            <person name="Wu L."/>
            <person name="Ma J."/>
        </authorList>
    </citation>
    <scope>NUCLEOTIDE SEQUENCE [LARGE SCALE GENOMIC DNA]</scope>
    <source>
        <strain evidence="2">CCM 8911</strain>
    </source>
</reference>
<dbReference type="EMBL" id="JBHTMO010000030">
    <property type="protein sequence ID" value="MFD1393782.1"/>
    <property type="molecule type" value="Genomic_DNA"/>
</dbReference>
<sequence>MTLPYTKAMANRLKRADGQLQGTMRMMANNAECQDVVSQLTAVRSSLDNLIGLIVAENLKDCLLADDAGDQEARINQAVKMIMRK</sequence>
<dbReference type="PANTHER" id="PTHR33677">
    <property type="entry name" value="TRANSCRIPTIONAL REPRESSOR FRMR-RELATED"/>
    <property type="match status" value="1"/>
</dbReference>
<dbReference type="CDD" id="cd10155">
    <property type="entry name" value="BsYrkD-like_DUF156"/>
    <property type="match status" value="1"/>
</dbReference>
<organism evidence="1 2">
    <name type="scientific">Lacticaseibacillus jixianensis</name>
    <dbReference type="NCBI Taxonomy" id="2486012"/>
    <lineage>
        <taxon>Bacteria</taxon>
        <taxon>Bacillati</taxon>
        <taxon>Bacillota</taxon>
        <taxon>Bacilli</taxon>
        <taxon>Lactobacillales</taxon>
        <taxon>Lactobacillaceae</taxon>
        <taxon>Lacticaseibacillus</taxon>
    </lineage>
</organism>
<name>A0ABW4B9V8_9LACO</name>
<evidence type="ECO:0000313" key="2">
    <source>
        <dbReference type="Proteomes" id="UP001597249"/>
    </source>
</evidence>
<protein>
    <submittedName>
        <fullName evidence="1">Metal-sensitive transcriptional regulator</fullName>
    </submittedName>
</protein>
<dbReference type="InterPro" id="IPR003735">
    <property type="entry name" value="Metal_Tscrpt_repr"/>
</dbReference>